<dbReference type="InterPro" id="IPR025592">
    <property type="entry name" value="DUF4347"/>
</dbReference>
<accession>A0A1M7ZC55</accession>
<dbReference type="Pfam" id="PF02412">
    <property type="entry name" value="TSP_3"/>
    <property type="match status" value="3"/>
</dbReference>
<gene>
    <name evidence="5" type="ORF">SAMN04488108_2079</name>
</gene>
<dbReference type="InterPro" id="IPR028974">
    <property type="entry name" value="TSP_type-3_rpt"/>
</dbReference>
<dbReference type="STRING" id="1073327.SAMN04488108_2079"/>
<reference evidence="6" key="1">
    <citation type="submission" date="2016-12" db="EMBL/GenBank/DDBJ databases">
        <authorList>
            <person name="Varghese N."/>
            <person name="Submissions S."/>
        </authorList>
    </citation>
    <scope>NUCLEOTIDE SEQUENCE [LARGE SCALE GENOMIC DNA]</scope>
    <source>
        <strain evidence="6">DSM 25035</strain>
    </source>
</reference>
<proteinExistence type="predicted"/>
<feature type="non-terminal residue" evidence="5">
    <location>
        <position position="1949"/>
    </location>
</feature>
<keyword evidence="2" id="KW-0106">Calcium</keyword>
<feature type="region of interest" description="Disordered" evidence="3">
    <location>
        <begin position="1117"/>
        <end position="1138"/>
    </location>
</feature>
<dbReference type="GO" id="GO:0005509">
    <property type="term" value="F:calcium ion binding"/>
    <property type="evidence" value="ECO:0007669"/>
    <property type="project" value="InterPro"/>
</dbReference>
<evidence type="ECO:0000313" key="5">
    <source>
        <dbReference type="EMBL" id="SHO62440.1"/>
    </source>
</evidence>
<evidence type="ECO:0000313" key="6">
    <source>
        <dbReference type="Proteomes" id="UP000184609"/>
    </source>
</evidence>
<evidence type="ECO:0000256" key="2">
    <source>
        <dbReference type="ARBA" id="ARBA00022837"/>
    </source>
</evidence>
<dbReference type="RefSeq" id="WP_083586432.1">
    <property type="nucleotide sequence ID" value="NZ_FRXN01000003.1"/>
</dbReference>
<organism evidence="5 6">
    <name type="scientific">Algoriphagus zhangzhouensis</name>
    <dbReference type="NCBI Taxonomy" id="1073327"/>
    <lineage>
        <taxon>Bacteria</taxon>
        <taxon>Pseudomonadati</taxon>
        <taxon>Bacteroidota</taxon>
        <taxon>Cytophagia</taxon>
        <taxon>Cytophagales</taxon>
        <taxon>Cyclobacteriaceae</taxon>
        <taxon>Algoriphagus</taxon>
    </lineage>
</organism>
<evidence type="ECO:0000256" key="3">
    <source>
        <dbReference type="SAM" id="MobiDB-lite"/>
    </source>
</evidence>
<name>A0A1M7ZC55_9BACT</name>
<feature type="domain" description="DUF4347" evidence="4">
    <location>
        <begin position="79"/>
        <end position="201"/>
    </location>
</feature>
<dbReference type="PANTHER" id="PTHR10199:SF119">
    <property type="entry name" value="RE20510P"/>
    <property type="match status" value="1"/>
</dbReference>
<dbReference type="EMBL" id="FRXN01000003">
    <property type="protein sequence ID" value="SHO62440.1"/>
    <property type="molecule type" value="Genomic_DNA"/>
</dbReference>
<keyword evidence="1" id="KW-0732">Signal</keyword>
<dbReference type="Pfam" id="PF14252">
    <property type="entry name" value="DUF4347"/>
    <property type="match status" value="1"/>
</dbReference>
<dbReference type="SUPFAM" id="SSF103647">
    <property type="entry name" value="TSP type-3 repeat"/>
    <property type="match status" value="2"/>
</dbReference>
<dbReference type="PANTHER" id="PTHR10199">
    <property type="entry name" value="THROMBOSPONDIN"/>
    <property type="match status" value="1"/>
</dbReference>
<dbReference type="Gene3D" id="4.10.1080.10">
    <property type="entry name" value="TSP type-3 repeat"/>
    <property type="match status" value="2"/>
</dbReference>
<keyword evidence="6" id="KW-1185">Reference proteome</keyword>
<dbReference type="InterPro" id="IPR003367">
    <property type="entry name" value="Thrombospondin_3-like_rpt"/>
</dbReference>
<evidence type="ECO:0000256" key="1">
    <source>
        <dbReference type="ARBA" id="ARBA00022729"/>
    </source>
</evidence>
<dbReference type="Proteomes" id="UP000184609">
    <property type="component" value="Unassembled WGS sequence"/>
</dbReference>
<sequence length="1949" mass="207685">MERSPISLLLWLWFFGITGILVSNDNSFDYRFGARAVTSKVYFRRVDANPFLISNSHSSAQVENSKVFTFGHDEISFKSDLLWIDEEVEGKDQILSEFEISNEFESTLQFFSHGKPGQLKIGGQWLSPVEISNFLSQLISSKQGEIDHVNIYGCEFGRGIEGRGAVSYLEATLGISVSASDDITGRDGDWELEVGKIENASFLKDYEYNLQSCAGVIGGTGSGDDYDGDGICNSDDLDDDNDGILDADECGSLFTNEFTGTFGENSSWFTRDLETAPGGGYSFLSSLTSSSPNGNTLNEGKYIVMNGHVDNAHTYFASLVGHTTGTQDDMFLAVNGSINVGVFFSSTFYLSSNTPYDFGFWAANANSTSNGAINFPVNLGYRLIRISDGIVVASGSTDNITTSHTWTNSSGTYLTGATTEQYRFEVYNLSTGAAGNDFAIDDIYFTGCGDNDGDGIKDYLDLDSDNDGCPDALESESSPYVFADLNSDGSINTTSYPVNTNSSSSTYGVPGSQSYLEGTATNNNLVSAECDSCNPASSLFTDVDGDGVGDACDLDNDNDGILDTNENYVCGITDQSDFIGLSSSGSIQSQSISQDGFSSGNETLSLINGTGDGTLAAETAPSFAHRDIALGGDGNGIKIGGNINSSETKVVSFDYDNPVRKLSFRVADVDFGNGAGPERLTINAYLSDGTLLDLSSASFKETVFDASASTSIISTSITPSNTIIGNTLQGDGNAHHILEVTFLMPAGSLGINKIDFIAFGAQPTDNQMSMTLFDLNYCGGEDTDGDGIPDYLDTDSDNDGCPDALEGDGGFTYADLVGNSLGVDVDVDGVPNSVSGGQNDVSAYNDEVQSEACSICHPDHPNFTDTDGDGYADFCDDDDDNDGILDTEECSTLTEVYSVYIHYRSGNNLSSSVPITITGSTVVNTTIDQTTPTSSDLVFTDNTDSEEFELLAANISPNASGEIVIELNTNGATSSPYIVADAVLLYDGNTYYNLIDNQEIGFSSTAGWLFQSNQDASVYWDNMYIANDSPTDETVSWTFSGLPMFTCDEDGDGVPNHLDWDSDNDGCPDALEGNGGFTYADLEGYVLEKGTDVDTNGVPSIANGGQANISAYDDSVQSEACSPCDPDNPKYDPTDSDGDGYVDSCDEDDDNDGIIDTEEGFCVDESTYTFDIAASLAAQNTIGINGGILELVYLHTSGPQIPDIGGAGVNDRFTIEVELSDLNSNFGVDHQWDGTMQLMFGNTYAVSPNESLFYSGLPASNVRDFGIFPSEPPYPLSILSSDQFFVNAIRENLLEVLGTFTVSIGDYPSVPSNYKVVDDLFETYNSYNETFPWSSTSLSGRSGYWAKYQDQNEVYSDGSDISRSPYFYANYGKTYNIDYSAYSLVSGSGIGDSGGRGLFSVYNAYITFCVSRDTDNDGTPDYLDTDSDDDGCPDALEGDGGFTFADLVGNSLGVDVDVDGVPNSVSGGQNDVSAYNEDLQSEACSVCHPDHPSFIDSDGDGVGDACDLDNDNDGILDTDEGCINTEFAGDNSNQTGSPYVATLAYPFNIHSTPLKSVPSNLRGFVVSPTTIPDMIIGAGVDTTYVPATNGSVETGAYSVTQIDASTLEEARLNDEYLEFSFTTLNSVFDAYIDWYGIYNPVATNPDYSVAFSVSNDGFASDLTDLGTISQVAGEGGGVYPMGRRNRRNDPYYLSPNTTYTVRIYLFGVDDASSVVQFDDPILAFDACVSDTDGDGVLNNLDTDSDNDGCPDAVEYYSDINATGSNGSDDYGDGSVDSDGKVIAASYSGDYTNAILATQISVTSLTSDQIAEAGSNVSFSVEALAINTDAFINDGDPDFSIPPGEDVTSGIIYQWQLSEDGGSTWTNISDGGQYSGTTTSQLTVSNVTSSQSGDLFKVVLTHQNLVCPVESTPSLLEVGSLILTKSLTNADDAVVDTEGETIEYTITVEN</sequence>
<protein>
    <submittedName>
        <fullName evidence="5">Thrombospondin type 3 repeat-containing protein</fullName>
    </submittedName>
</protein>
<evidence type="ECO:0000259" key="4">
    <source>
        <dbReference type="Pfam" id="PF14252"/>
    </source>
</evidence>
<dbReference type="GO" id="GO:0007155">
    <property type="term" value="P:cell adhesion"/>
    <property type="evidence" value="ECO:0007669"/>
    <property type="project" value="InterPro"/>
</dbReference>